<feature type="region of interest" description="Disordered" evidence="1">
    <location>
        <begin position="222"/>
        <end position="257"/>
    </location>
</feature>
<evidence type="ECO:0000313" key="3">
    <source>
        <dbReference type="Proteomes" id="UP000224567"/>
    </source>
</evidence>
<reference evidence="3" key="2">
    <citation type="journal article" date="2017" name="J. Anim. Genet.">
        <title>Multiple reference genome sequences of hot pepper reveal the massive evolution of plant disease resistance genes by retroduplication.</title>
        <authorList>
            <person name="Kim S."/>
            <person name="Park J."/>
            <person name="Yeom S.-I."/>
            <person name="Kim Y.-M."/>
            <person name="Seo E."/>
            <person name="Kim K.-T."/>
            <person name="Kim M.-S."/>
            <person name="Lee J.M."/>
            <person name="Cheong K."/>
            <person name="Shin H.-S."/>
            <person name="Kim S.-B."/>
            <person name="Han K."/>
            <person name="Lee J."/>
            <person name="Park M."/>
            <person name="Lee H.-A."/>
            <person name="Lee H.-Y."/>
            <person name="Lee Y."/>
            <person name="Oh S."/>
            <person name="Lee J.H."/>
            <person name="Choi E."/>
            <person name="Choi E."/>
            <person name="Lee S.E."/>
            <person name="Jeon J."/>
            <person name="Kim H."/>
            <person name="Choi G."/>
            <person name="Song H."/>
            <person name="Lee J."/>
            <person name="Lee S.-C."/>
            <person name="Kwon J.-K."/>
            <person name="Lee H.-Y."/>
            <person name="Koo N."/>
            <person name="Hong Y."/>
            <person name="Kim R.W."/>
            <person name="Kang W.-H."/>
            <person name="Huh J.H."/>
            <person name="Kang B.-C."/>
            <person name="Yang T.-J."/>
            <person name="Lee Y.-H."/>
            <person name="Bennetzen J.L."/>
            <person name="Choi D."/>
        </authorList>
    </citation>
    <scope>NUCLEOTIDE SEQUENCE [LARGE SCALE GENOMIC DNA]</scope>
    <source>
        <strain evidence="3">cv. PBC81</strain>
    </source>
</reference>
<evidence type="ECO:0000313" key="2">
    <source>
        <dbReference type="EMBL" id="PHT27181.1"/>
    </source>
</evidence>
<comment type="caution">
    <text evidence="2">The sequence shown here is derived from an EMBL/GenBank/DDBJ whole genome shotgun (WGS) entry which is preliminary data.</text>
</comment>
<dbReference type="AlphaFoldDB" id="A0A2G2V2F1"/>
<dbReference type="PANTHER" id="PTHR47188:SF1">
    <property type="entry name" value="PROTEIN TAR1"/>
    <property type="match status" value="1"/>
</dbReference>
<dbReference type="GO" id="GO:0043457">
    <property type="term" value="P:regulation of cellular respiration"/>
    <property type="evidence" value="ECO:0007669"/>
    <property type="project" value="InterPro"/>
</dbReference>
<sequence length="292" mass="31894">MASGATCVQRLDGSWDSAIHTKYRISVVFFINTRAEISVAESRFHLQKKHRSRRCTPQTGREGQAIDSSIPWHFLRWGSLVAHRARRGARARDGGETHVQSAGAPRPRGTPQLLNTFVGSFCCAGFDNDPSAGSPTETLLRLLLPLNNKVQWTSRDVAGSEPPTSPRSEHFTGSFNRFNGLLATSRAANRPRRRDPNISPDHSIGSTPGGALPSIPLSFSLATIAPPRPNSSASSSVANDATDSRHERTMKRRRRCYTGTDGSHGLVMHAAIRPRCSPTCPLSAYANYRQSP</sequence>
<protein>
    <recommendedName>
        <fullName evidence="4">Protein TAR1</fullName>
    </recommendedName>
</protein>
<organism evidence="2 3">
    <name type="scientific">Capsicum baccatum</name>
    <name type="common">Peruvian pepper</name>
    <dbReference type="NCBI Taxonomy" id="33114"/>
    <lineage>
        <taxon>Eukaryota</taxon>
        <taxon>Viridiplantae</taxon>
        <taxon>Streptophyta</taxon>
        <taxon>Embryophyta</taxon>
        <taxon>Tracheophyta</taxon>
        <taxon>Spermatophyta</taxon>
        <taxon>Magnoliopsida</taxon>
        <taxon>eudicotyledons</taxon>
        <taxon>Gunneridae</taxon>
        <taxon>Pentapetalae</taxon>
        <taxon>asterids</taxon>
        <taxon>lamiids</taxon>
        <taxon>Solanales</taxon>
        <taxon>Solanaceae</taxon>
        <taxon>Solanoideae</taxon>
        <taxon>Capsiceae</taxon>
        <taxon>Capsicum</taxon>
    </lineage>
</organism>
<feature type="region of interest" description="Disordered" evidence="1">
    <location>
        <begin position="154"/>
        <end position="210"/>
    </location>
</feature>
<dbReference type="InterPro" id="IPR044792">
    <property type="entry name" value="TAR1"/>
</dbReference>
<reference evidence="2 3" key="1">
    <citation type="journal article" date="2017" name="Genome Biol.">
        <title>New reference genome sequences of hot pepper reveal the massive evolution of plant disease-resistance genes by retroduplication.</title>
        <authorList>
            <person name="Kim S."/>
            <person name="Park J."/>
            <person name="Yeom S.I."/>
            <person name="Kim Y.M."/>
            <person name="Seo E."/>
            <person name="Kim K.T."/>
            <person name="Kim M.S."/>
            <person name="Lee J.M."/>
            <person name="Cheong K."/>
            <person name="Shin H.S."/>
            <person name="Kim S.B."/>
            <person name="Han K."/>
            <person name="Lee J."/>
            <person name="Park M."/>
            <person name="Lee H.A."/>
            <person name="Lee H.Y."/>
            <person name="Lee Y."/>
            <person name="Oh S."/>
            <person name="Lee J.H."/>
            <person name="Choi E."/>
            <person name="Choi E."/>
            <person name="Lee S.E."/>
            <person name="Jeon J."/>
            <person name="Kim H."/>
            <person name="Choi G."/>
            <person name="Song H."/>
            <person name="Lee J."/>
            <person name="Lee S.C."/>
            <person name="Kwon J.K."/>
            <person name="Lee H.Y."/>
            <person name="Koo N."/>
            <person name="Hong Y."/>
            <person name="Kim R.W."/>
            <person name="Kang W.H."/>
            <person name="Huh J.H."/>
            <person name="Kang B.C."/>
            <person name="Yang T.J."/>
            <person name="Lee Y.H."/>
            <person name="Bennetzen J.L."/>
            <person name="Choi D."/>
        </authorList>
    </citation>
    <scope>NUCLEOTIDE SEQUENCE [LARGE SCALE GENOMIC DNA]</scope>
    <source>
        <strain evidence="3">cv. PBC81</strain>
    </source>
</reference>
<dbReference type="PANTHER" id="PTHR47188">
    <property type="entry name" value="PROTEIN TAR1"/>
    <property type="match status" value="1"/>
</dbReference>
<accession>A0A2G2V2F1</accession>
<name>A0A2G2V2F1_CAPBA</name>
<feature type="compositionally biased region" description="Low complexity" evidence="1">
    <location>
        <begin position="230"/>
        <end position="241"/>
    </location>
</feature>
<dbReference type="Proteomes" id="UP000224567">
    <property type="component" value="Unassembled WGS sequence"/>
</dbReference>
<gene>
    <name evidence="2" type="ORF">CQW23_33209</name>
</gene>
<evidence type="ECO:0000256" key="1">
    <source>
        <dbReference type="SAM" id="MobiDB-lite"/>
    </source>
</evidence>
<proteinExistence type="predicted"/>
<dbReference type="AntiFam" id="ANF00034">
    <property type="entry name" value="Antisense to 5.8S rRNA"/>
</dbReference>
<evidence type="ECO:0008006" key="4">
    <source>
        <dbReference type="Google" id="ProtNLM"/>
    </source>
</evidence>
<dbReference type="EMBL" id="MLFT02000515">
    <property type="protein sequence ID" value="PHT27181.1"/>
    <property type="molecule type" value="Genomic_DNA"/>
</dbReference>
<dbReference type="OrthoDB" id="1705459at2759"/>
<feature type="region of interest" description="Disordered" evidence="1">
    <location>
        <begin position="88"/>
        <end position="110"/>
    </location>
</feature>
<keyword evidence="3" id="KW-1185">Reference proteome</keyword>